<dbReference type="InterPro" id="IPR038594">
    <property type="entry name" value="SepF-like_sf"/>
</dbReference>
<evidence type="ECO:0000313" key="5">
    <source>
        <dbReference type="EMBL" id="AGJ90870.1"/>
    </source>
</evidence>
<reference evidence="5 6" key="1">
    <citation type="journal article" date="2013" name="Genome Announc.">
        <title>Complete Genome Sequence of Mycoplasma putrefaciens Strain 9231, One of the Agents of Contagious Agalactia in Goats.</title>
        <authorList>
            <person name="Dupuy V."/>
            <person name="Sirand-Pugnet P."/>
            <person name="Baranowski E."/>
            <person name="Barre A."/>
            <person name="Breton M."/>
            <person name="Couture C."/>
            <person name="Dordet-Frisoni E."/>
            <person name="Gaurivaud P."/>
            <person name="Jacob D."/>
            <person name="Lemaitre C."/>
            <person name="Manso-Silvan L."/>
            <person name="Nikolski M."/>
            <person name="Nouvel L.X."/>
            <person name="Poumarat F."/>
            <person name="Tardy F."/>
            <person name="Thebault P."/>
            <person name="Theil S."/>
            <person name="Citti C."/>
            <person name="Blanchard A."/>
            <person name="Thiaucourt F."/>
        </authorList>
    </citation>
    <scope>NUCLEOTIDE SEQUENCE [LARGE SCALE GENOMIC DNA]</scope>
    <source>
        <strain evidence="5">Mput9231</strain>
    </source>
</reference>
<dbReference type="Gene3D" id="3.30.110.150">
    <property type="entry name" value="SepF-like protein"/>
    <property type="match status" value="1"/>
</dbReference>
<dbReference type="Proteomes" id="UP000012984">
    <property type="component" value="Chromosome"/>
</dbReference>
<dbReference type="EMBL" id="CP004357">
    <property type="protein sequence ID" value="AGJ90870.1"/>
    <property type="molecule type" value="Genomic_DNA"/>
</dbReference>
<name>M9WHD4_9MOLU</name>
<comment type="function">
    <text evidence="4">Cell division protein that is part of the divisome complex and is recruited early to the Z-ring. Probably stimulates Z-ring formation, perhaps through the cross-linking of FtsZ protofilaments. Its function overlaps with FtsA.</text>
</comment>
<keyword evidence="3" id="KW-0131">Cell cycle</keyword>
<dbReference type="GO" id="GO:0000917">
    <property type="term" value="P:division septum assembly"/>
    <property type="evidence" value="ECO:0007669"/>
    <property type="project" value="UniProtKB-KW"/>
</dbReference>
<keyword evidence="1" id="KW-0132">Cell division</keyword>
<dbReference type="AlphaFoldDB" id="M9WHD4"/>
<dbReference type="InterPro" id="IPR007561">
    <property type="entry name" value="Cell_div_SepF/SepF-rel"/>
</dbReference>
<dbReference type="OrthoDB" id="400953at2"/>
<dbReference type="PANTHER" id="PTHR35798">
    <property type="entry name" value="CELL DIVISION PROTEIN SEPF"/>
    <property type="match status" value="1"/>
</dbReference>
<evidence type="ECO:0000256" key="3">
    <source>
        <dbReference type="ARBA" id="ARBA00023306"/>
    </source>
</evidence>
<evidence type="ECO:0008006" key="7">
    <source>
        <dbReference type="Google" id="ProtNLM"/>
    </source>
</evidence>
<evidence type="ECO:0000313" key="6">
    <source>
        <dbReference type="Proteomes" id="UP000012984"/>
    </source>
</evidence>
<evidence type="ECO:0000256" key="2">
    <source>
        <dbReference type="ARBA" id="ARBA00023210"/>
    </source>
</evidence>
<dbReference type="Pfam" id="PF04472">
    <property type="entry name" value="SepF"/>
    <property type="match status" value="1"/>
</dbReference>
<sequence length="149" mass="17650">MWFKKKKRQALEITDMQYANSSIDQEFLEATNQDYKNPTSINNELYTQNNHSEFDDQTKYQTTDHYFEQSSTINHDISSNANIFTPTKFSEVQLITDTLLENKVVLVDLKNLDTDTKKRFKNFIAGVLYVKNGEYIKLHEMIYKFIIRN</sequence>
<dbReference type="PATRIC" id="fig|1292033.3.peg.448"/>
<organism evidence="5 6">
    <name type="scientific">Mycoplasma putrefaciens Mput9231</name>
    <dbReference type="NCBI Taxonomy" id="1292033"/>
    <lineage>
        <taxon>Bacteria</taxon>
        <taxon>Bacillati</taxon>
        <taxon>Mycoplasmatota</taxon>
        <taxon>Mollicutes</taxon>
        <taxon>Mycoplasmataceae</taxon>
        <taxon>Mycoplasma</taxon>
    </lineage>
</organism>
<proteinExistence type="predicted"/>
<evidence type="ECO:0000256" key="4">
    <source>
        <dbReference type="ARBA" id="ARBA00044936"/>
    </source>
</evidence>
<protein>
    <recommendedName>
        <fullName evidence="7">Cell division protein SepF</fullName>
    </recommendedName>
</protein>
<dbReference type="HOGENOM" id="CLU_1765967_0_0_14"/>
<accession>M9WHD4</accession>
<gene>
    <name evidence="5" type="ORF">MPUT9231_4600</name>
</gene>
<keyword evidence="2" id="KW-0717">Septation</keyword>
<dbReference type="KEGG" id="mput:MPUT9231_4600"/>
<keyword evidence="6" id="KW-1185">Reference proteome</keyword>
<dbReference type="InterPro" id="IPR023052">
    <property type="entry name" value="Cell_div_SepF"/>
</dbReference>
<evidence type="ECO:0000256" key="1">
    <source>
        <dbReference type="ARBA" id="ARBA00022618"/>
    </source>
</evidence>
<dbReference type="RefSeq" id="WP_015587457.1">
    <property type="nucleotide sequence ID" value="NC_021083.1"/>
</dbReference>
<dbReference type="PANTHER" id="PTHR35798:SF1">
    <property type="entry name" value="CELL DIVISION PROTEIN SEPF"/>
    <property type="match status" value="1"/>
</dbReference>
<dbReference type="eggNOG" id="COG1799">
    <property type="taxonomic scope" value="Bacteria"/>
</dbReference>